<sequence>MTSHGSGGLCAPNWKDGKGWCHRSDLHVFRDQDAKHALDLVKLLEWANQCVPDEIRDMASRGGGGNKSSFGGARDCNRFSSGGYQQQMSFHDNVVVFKRSVAGANVLLAKLARDGESAALIDLTRQPQ</sequence>
<keyword evidence="1" id="KW-0547">Nucleotide-binding</keyword>
<gene>
    <name evidence="1" type="ORF">Tci_046122</name>
</gene>
<evidence type="ECO:0000313" key="1">
    <source>
        <dbReference type="EMBL" id="GEU74144.1"/>
    </source>
</evidence>
<protein>
    <submittedName>
        <fullName evidence="1">ATP-dependent RNA helicase-like protein DB10</fullName>
    </submittedName>
</protein>
<keyword evidence="1" id="KW-0067">ATP-binding</keyword>
<dbReference type="GO" id="GO:0004386">
    <property type="term" value="F:helicase activity"/>
    <property type="evidence" value="ECO:0007669"/>
    <property type="project" value="UniProtKB-KW"/>
</dbReference>
<dbReference type="EMBL" id="BKCJ010006830">
    <property type="protein sequence ID" value="GEU74144.1"/>
    <property type="molecule type" value="Genomic_DNA"/>
</dbReference>
<keyword evidence="1" id="KW-0378">Hydrolase</keyword>
<comment type="caution">
    <text evidence="1">The sequence shown here is derived from an EMBL/GenBank/DDBJ whole genome shotgun (WGS) entry which is preliminary data.</text>
</comment>
<reference evidence="1" key="1">
    <citation type="journal article" date="2019" name="Sci. Rep.">
        <title>Draft genome of Tanacetum cinerariifolium, the natural source of mosquito coil.</title>
        <authorList>
            <person name="Yamashiro T."/>
            <person name="Shiraishi A."/>
            <person name="Satake H."/>
            <person name="Nakayama K."/>
        </authorList>
    </citation>
    <scope>NUCLEOTIDE SEQUENCE</scope>
</reference>
<dbReference type="AlphaFoldDB" id="A0A6L2MP36"/>
<proteinExistence type="predicted"/>
<accession>A0A6L2MP36</accession>
<feature type="non-terminal residue" evidence="1">
    <location>
        <position position="128"/>
    </location>
</feature>
<organism evidence="1">
    <name type="scientific">Tanacetum cinerariifolium</name>
    <name type="common">Dalmatian daisy</name>
    <name type="synonym">Chrysanthemum cinerariifolium</name>
    <dbReference type="NCBI Taxonomy" id="118510"/>
    <lineage>
        <taxon>Eukaryota</taxon>
        <taxon>Viridiplantae</taxon>
        <taxon>Streptophyta</taxon>
        <taxon>Embryophyta</taxon>
        <taxon>Tracheophyta</taxon>
        <taxon>Spermatophyta</taxon>
        <taxon>Magnoliopsida</taxon>
        <taxon>eudicotyledons</taxon>
        <taxon>Gunneridae</taxon>
        <taxon>Pentapetalae</taxon>
        <taxon>asterids</taxon>
        <taxon>campanulids</taxon>
        <taxon>Asterales</taxon>
        <taxon>Asteraceae</taxon>
        <taxon>Asteroideae</taxon>
        <taxon>Anthemideae</taxon>
        <taxon>Anthemidinae</taxon>
        <taxon>Tanacetum</taxon>
    </lineage>
</organism>
<name>A0A6L2MP36_TANCI</name>
<keyword evidence="1" id="KW-0347">Helicase</keyword>